<evidence type="ECO:0000313" key="1">
    <source>
        <dbReference type="EMBL" id="KAK5832559.1"/>
    </source>
</evidence>
<evidence type="ECO:0000313" key="2">
    <source>
        <dbReference type="Proteomes" id="UP001358586"/>
    </source>
</evidence>
<proteinExistence type="predicted"/>
<sequence>MEALHKLDLRGKTDENCQDYHKKFIDVWDPPYFYLSYKYIFWDTSVPSILRLHAKIDAEANAKSNTDACTVINDDTDVDTNAIIDASINA</sequence>
<name>A0ABR0Q082_GOSAR</name>
<accession>A0ABR0Q082</accession>
<protein>
    <submittedName>
        <fullName evidence="1">Uncharacterized protein</fullName>
    </submittedName>
</protein>
<dbReference type="EMBL" id="JARKNE010000005">
    <property type="protein sequence ID" value="KAK5832559.1"/>
    <property type="molecule type" value="Genomic_DNA"/>
</dbReference>
<organism evidence="1 2">
    <name type="scientific">Gossypium arboreum</name>
    <name type="common">Tree cotton</name>
    <name type="synonym">Gossypium nanking</name>
    <dbReference type="NCBI Taxonomy" id="29729"/>
    <lineage>
        <taxon>Eukaryota</taxon>
        <taxon>Viridiplantae</taxon>
        <taxon>Streptophyta</taxon>
        <taxon>Embryophyta</taxon>
        <taxon>Tracheophyta</taxon>
        <taxon>Spermatophyta</taxon>
        <taxon>Magnoliopsida</taxon>
        <taxon>eudicotyledons</taxon>
        <taxon>Gunneridae</taxon>
        <taxon>Pentapetalae</taxon>
        <taxon>rosids</taxon>
        <taxon>malvids</taxon>
        <taxon>Malvales</taxon>
        <taxon>Malvaceae</taxon>
        <taxon>Malvoideae</taxon>
        <taxon>Gossypium</taxon>
    </lineage>
</organism>
<dbReference type="Proteomes" id="UP001358586">
    <property type="component" value="Chromosome 5"/>
</dbReference>
<comment type="caution">
    <text evidence="1">The sequence shown here is derived from an EMBL/GenBank/DDBJ whole genome shotgun (WGS) entry which is preliminary data.</text>
</comment>
<reference evidence="1 2" key="1">
    <citation type="submission" date="2023-03" db="EMBL/GenBank/DDBJ databases">
        <title>WGS of Gossypium arboreum.</title>
        <authorList>
            <person name="Yu D."/>
        </authorList>
    </citation>
    <scope>NUCLEOTIDE SEQUENCE [LARGE SCALE GENOMIC DNA]</scope>
    <source>
        <tissue evidence="1">Leaf</tissue>
    </source>
</reference>
<keyword evidence="2" id="KW-1185">Reference proteome</keyword>
<gene>
    <name evidence="1" type="ORF">PVK06_016361</name>
</gene>